<evidence type="ECO:0000313" key="1">
    <source>
        <dbReference type="EMBL" id="KER26637.1"/>
    </source>
</evidence>
<sequence length="156" mass="16716">MGFVFKRSNCSSAKQVHRCTATKLLSPEAANFPAASDLHLVVNTSGEFSIMAYTTQQLGYIVHGDKEDAMQLAAFYGHYVCVLLTAAVQLKGTSEKAGIAALQVLSAEYAHNSHNQHHSGKTDICQCLSSSDNQPNFVAAWLLTGYPDTPAKLAGP</sequence>
<protein>
    <submittedName>
        <fullName evidence="1">Uncharacterized protein</fullName>
    </submittedName>
</protein>
<accession>A0A074ZLH8</accession>
<keyword evidence="2" id="KW-1185">Reference proteome</keyword>
<organism evidence="1 2">
    <name type="scientific">Opisthorchis viverrini</name>
    <name type="common">Southeast Asian liver fluke</name>
    <dbReference type="NCBI Taxonomy" id="6198"/>
    <lineage>
        <taxon>Eukaryota</taxon>
        <taxon>Metazoa</taxon>
        <taxon>Spiralia</taxon>
        <taxon>Lophotrochozoa</taxon>
        <taxon>Platyhelminthes</taxon>
        <taxon>Trematoda</taxon>
        <taxon>Digenea</taxon>
        <taxon>Opisthorchiida</taxon>
        <taxon>Opisthorchiata</taxon>
        <taxon>Opisthorchiidae</taxon>
        <taxon>Opisthorchis</taxon>
    </lineage>
</organism>
<dbReference type="CTD" id="20320324"/>
<gene>
    <name evidence="1" type="ORF">T265_06142</name>
</gene>
<evidence type="ECO:0000313" key="2">
    <source>
        <dbReference type="Proteomes" id="UP000054324"/>
    </source>
</evidence>
<dbReference type="GeneID" id="20320324"/>
<dbReference type="RefSeq" id="XP_009169599.1">
    <property type="nucleotide sequence ID" value="XM_009171335.1"/>
</dbReference>
<name>A0A074ZLH8_OPIVI</name>
<proteinExistence type="predicted"/>
<dbReference type="KEGG" id="ovi:T265_06142"/>
<dbReference type="Proteomes" id="UP000054324">
    <property type="component" value="Unassembled WGS sequence"/>
</dbReference>
<dbReference type="EMBL" id="KL596742">
    <property type="protein sequence ID" value="KER26637.1"/>
    <property type="molecule type" value="Genomic_DNA"/>
</dbReference>
<dbReference type="AlphaFoldDB" id="A0A074ZLH8"/>
<reference evidence="1 2" key="1">
    <citation type="submission" date="2013-11" db="EMBL/GenBank/DDBJ databases">
        <title>Opisthorchis viverrini - life in the bile duct.</title>
        <authorList>
            <person name="Young N.D."/>
            <person name="Nagarajan N."/>
            <person name="Lin S.J."/>
            <person name="Korhonen P.K."/>
            <person name="Jex A.R."/>
            <person name="Hall R.S."/>
            <person name="Safavi-Hemami H."/>
            <person name="Kaewkong W."/>
            <person name="Bertrand D."/>
            <person name="Gao S."/>
            <person name="Seet Q."/>
            <person name="Wongkham S."/>
            <person name="Teh B.T."/>
            <person name="Wongkham C."/>
            <person name="Intapan P.M."/>
            <person name="Maleewong W."/>
            <person name="Yang X."/>
            <person name="Hu M."/>
            <person name="Wang Z."/>
            <person name="Hofmann A."/>
            <person name="Sternberg P.W."/>
            <person name="Tan P."/>
            <person name="Wang J."/>
            <person name="Gasser R.B."/>
        </authorList>
    </citation>
    <scope>NUCLEOTIDE SEQUENCE [LARGE SCALE GENOMIC DNA]</scope>
</reference>